<keyword evidence="4" id="KW-1185">Reference proteome</keyword>
<comment type="caution">
    <text evidence="3">The sequence shown here is derived from an EMBL/GenBank/DDBJ whole genome shotgun (WGS) entry which is preliminary data.</text>
</comment>
<feature type="signal peptide" evidence="2">
    <location>
        <begin position="1"/>
        <end position="17"/>
    </location>
</feature>
<dbReference type="AlphaFoldDB" id="A0A9W9HP51"/>
<keyword evidence="2" id="KW-0732">Signal</keyword>
<feature type="compositionally biased region" description="Gly residues" evidence="1">
    <location>
        <begin position="67"/>
        <end position="77"/>
    </location>
</feature>
<proteinExistence type="predicted"/>
<dbReference type="GeneID" id="81430909"/>
<dbReference type="Proteomes" id="UP001149163">
    <property type="component" value="Unassembled WGS sequence"/>
</dbReference>
<feature type="region of interest" description="Disordered" evidence="1">
    <location>
        <begin position="40"/>
        <end position="106"/>
    </location>
</feature>
<feature type="chain" id="PRO_5040866735" evidence="2">
    <location>
        <begin position="18"/>
        <end position="191"/>
    </location>
</feature>
<evidence type="ECO:0000313" key="4">
    <source>
        <dbReference type="Proteomes" id="UP001149163"/>
    </source>
</evidence>
<dbReference type="EMBL" id="JAPQKN010000007">
    <property type="protein sequence ID" value="KAJ5153131.1"/>
    <property type="molecule type" value="Genomic_DNA"/>
</dbReference>
<dbReference type="OrthoDB" id="4368165at2759"/>
<reference evidence="3" key="1">
    <citation type="submission" date="2022-11" db="EMBL/GenBank/DDBJ databases">
        <authorList>
            <person name="Petersen C."/>
        </authorList>
    </citation>
    <scope>NUCLEOTIDE SEQUENCE</scope>
    <source>
        <strain evidence="3">IBT 26290</strain>
    </source>
</reference>
<evidence type="ECO:0000313" key="3">
    <source>
        <dbReference type="EMBL" id="KAJ5153131.1"/>
    </source>
</evidence>
<evidence type="ECO:0000256" key="2">
    <source>
        <dbReference type="SAM" id="SignalP"/>
    </source>
</evidence>
<evidence type="ECO:0000256" key="1">
    <source>
        <dbReference type="SAM" id="MobiDB-lite"/>
    </source>
</evidence>
<dbReference type="RefSeq" id="XP_056539439.1">
    <property type="nucleotide sequence ID" value="XM_056691733.1"/>
</dbReference>
<accession>A0A9W9HP51</accession>
<name>A0A9W9HP51_9EURO</name>
<feature type="compositionally biased region" description="Basic and acidic residues" evidence="1">
    <location>
        <begin position="93"/>
        <end position="106"/>
    </location>
</feature>
<gene>
    <name evidence="3" type="ORF">N7482_009609</name>
</gene>
<protein>
    <submittedName>
        <fullName evidence="3">Uncharacterized protein</fullName>
    </submittedName>
</protein>
<feature type="region of interest" description="Disordered" evidence="1">
    <location>
        <begin position="130"/>
        <end position="191"/>
    </location>
</feature>
<organism evidence="3 4">
    <name type="scientific">Penicillium canariense</name>
    <dbReference type="NCBI Taxonomy" id="189055"/>
    <lineage>
        <taxon>Eukaryota</taxon>
        <taxon>Fungi</taxon>
        <taxon>Dikarya</taxon>
        <taxon>Ascomycota</taxon>
        <taxon>Pezizomycotina</taxon>
        <taxon>Eurotiomycetes</taxon>
        <taxon>Eurotiomycetidae</taxon>
        <taxon>Eurotiales</taxon>
        <taxon>Aspergillaceae</taxon>
        <taxon>Penicillium</taxon>
    </lineage>
</organism>
<reference evidence="3" key="2">
    <citation type="journal article" date="2023" name="IMA Fungus">
        <title>Comparative genomic study of the Penicillium genus elucidates a diverse pangenome and 15 lateral gene transfer events.</title>
        <authorList>
            <person name="Petersen C."/>
            <person name="Sorensen T."/>
            <person name="Nielsen M.R."/>
            <person name="Sondergaard T.E."/>
            <person name="Sorensen J.L."/>
            <person name="Fitzpatrick D.A."/>
            <person name="Frisvad J.C."/>
            <person name="Nielsen K.L."/>
        </authorList>
    </citation>
    <scope>NUCLEOTIDE SEQUENCE</scope>
    <source>
        <strain evidence="3">IBT 26290</strain>
    </source>
</reference>
<sequence length="191" mass="19666">MRFTSLAAMGLMGCALALPGPHNPPNGLQERATRTRTIDITGPAGITPIPSHQPSDRPIHSSAPSGSAGGGLSGGHASGEDIPESVKKAQQKLVHDLEKGSSAEELQKDVNNIWSAELAEYSSTHAKYTVVPVPQGNAGSEPANPTSSRRPRPAGQRRPSARPKPSGQPTPSAALTFPGGQGGERTATASM</sequence>